<evidence type="ECO:0000313" key="1">
    <source>
        <dbReference type="EMBL" id="PTB78114.1"/>
    </source>
</evidence>
<proteinExistence type="predicted"/>
<sequence>MFFLVNKPWDLPWCLAPGVFRRLSLRPNVPTDLGPFRVVCPCVLAMSGQSSFAWVMFFYCEVLVRSRQTVSRKQLLLRRVAHVRAVCSGFRRSQWCATASFDKPPRCPPICVARWSASPPLARPLSPVPTFYGRCPSRQLIAAADRVSRGGGRSRICNLEWTCGHTKSIPSTAARGTLAWLSPKAAILASHGQRSRAPLPCPGSSML</sequence>
<dbReference type="Proteomes" id="UP000240760">
    <property type="component" value="Unassembled WGS sequence"/>
</dbReference>
<organism evidence="1 2">
    <name type="scientific">Trichoderma longibrachiatum ATCC 18648</name>
    <dbReference type="NCBI Taxonomy" id="983965"/>
    <lineage>
        <taxon>Eukaryota</taxon>
        <taxon>Fungi</taxon>
        <taxon>Dikarya</taxon>
        <taxon>Ascomycota</taxon>
        <taxon>Pezizomycotina</taxon>
        <taxon>Sordariomycetes</taxon>
        <taxon>Hypocreomycetidae</taxon>
        <taxon>Hypocreales</taxon>
        <taxon>Hypocreaceae</taxon>
        <taxon>Trichoderma</taxon>
    </lineage>
</organism>
<gene>
    <name evidence="1" type="ORF">M440DRAFT_1184910</name>
</gene>
<name>A0A2T4C9B6_TRILO</name>
<dbReference type="EMBL" id="KZ679129">
    <property type="protein sequence ID" value="PTB78114.1"/>
    <property type="molecule type" value="Genomic_DNA"/>
</dbReference>
<dbReference type="AlphaFoldDB" id="A0A2T4C9B6"/>
<reference evidence="1 2" key="1">
    <citation type="submission" date="2016-07" db="EMBL/GenBank/DDBJ databases">
        <title>Multiple horizontal gene transfer events from other fungi enriched the ability of initially mycotrophic Trichoderma (Ascomycota) to feed on dead plant biomass.</title>
        <authorList>
            <consortium name="DOE Joint Genome Institute"/>
            <person name="Aerts A."/>
            <person name="Atanasova L."/>
            <person name="Chenthamara K."/>
            <person name="Zhang J."/>
            <person name="Grujic M."/>
            <person name="Henrissat B."/>
            <person name="Kuo A."/>
            <person name="Salamov A."/>
            <person name="Lipzen A."/>
            <person name="Labutti K."/>
            <person name="Barry K."/>
            <person name="Miao Y."/>
            <person name="Rahimi M.J."/>
            <person name="Shen Q."/>
            <person name="Grigoriev I.V."/>
            <person name="Kubicek C.P."/>
            <person name="Druzhinina I.S."/>
        </authorList>
    </citation>
    <scope>NUCLEOTIDE SEQUENCE [LARGE SCALE GENOMIC DNA]</scope>
    <source>
        <strain evidence="1 2">ATCC 18648</strain>
    </source>
</reference>
<keyword evidence="2" id="KW-1185">Reference proteome</keyword>
<evidence type="ECO:0000313" key="2">
    <source>
        <dbReference type="Proteomes" id="UP000240760"/>
    </source>
</evidence>
<protein>
    <submittedName>
        <fullName evidence="1">Uncharacterized protein</fullName>
    </submittedName>
</protein>
<accession>A0A2T4C9B6</accession>